<dbReference type="InterPro" id="IPR041661">
    <property type="entry name" value="ZN622/Rei1/Reh1_Znf-C2H2"/>
</dbReference>
<dbReference type="SMART" id="SM00451">
    <property type="entry name" value="ZnF_U1"/>
    <property type="match status" value="2"/>
</dbReference>
<keyword evidence="8" id="KW-0863">Zinc-finger</keyword>
<dbReference type="GO" id="GO:0042273">
    <property type="term" value="P:ribosomal large subunit biogenesis"/>
    <property type="evidence" value="ECO:0007669"/>
    <property type="project" value="TreeGrafter"/>
</dbReference>
<keyword evidence="4" id="KW-0479">Metal-binding</keyword>
<dbReference type="SMART" id="SM00355">
    <property type="entry name" value="ZnF_C2H2"/>
    <property type="match status" value="4"/>
</dbReference>
<evidence type="ECO:0000259" key="9">
    <source>
        <dbReference type="PROSITE" id="PS50157"/>
    </source>
</evidence>
<reference evidence="11" key="1">
    <citation type="submission" date="2019-12" db="UniProtKB">
        <authorList>
            <consortium name="WormBaseParasite"/>
        </authorList>
    </citation>
    <scope>IDENTIFICATION</scope>
</reference>
<dbReference type="AlphaFoldDB" id="A0A5S6QID2"/>
<dbReference type="GO" id="GO:0008270">
    <property type="term" value="F:zinc ion binding"/>
    <property type="evidence" value="ECO:0007669"/>
    <property type="project" value="UniProtKB-KW"/>
</dbReference>
<dbReference type="STRING" id="70415.A0A5S6QID2"/>
<dbReference type="GO" id="GO:0030687">
    <property type="term" value="C:preribosome, large subunit precursor"/>
    <property type="evidence" value="ECO:0007669"/>
    <property type="project" value="TreeGrafter"/>
</dbReference>
<proteinExistence type="inferred from homology"/>
<name>A0A5S6QID2_TRIMR</name>
<dbReference type="SUPFAM" id="SSF57667">
    <property type="entry name" value="beta-beta-alpha zinc fingers"/>
    <property type="match status" value="2"/>
</dbReference>
<evidence type="ECO:0000256" key="5">
    <source>
        <dbReference type="ARBA" id="ARBA00022737"/>
    </source>
</evidence>
<dbReference type="PANTHER" id="PTHR13182">
    <property type="entry name" value="ZINC FINGER PROTEIN 622"/>
    <property type="match status" value="1"/>
</dbReference>
<keyword evidence="2" id="KW-0963">Cytoplasm</keyword>
<evidence type="ECO:0000256" key="6">
    <source>
        <dbReference type="ARBA" id="ARBA00022833"/>
    </source>
</evidence>
<dbReference type="GO" id="GO:0005737">
    <property type="term" value="C:cytoplasm"/>
    <property type="evidence" value="ECO:0007669"/>
    <property type="project" value="UniProtKB-SubCell"/>
</dbReference>
<dbReference type="InterPro" id="IPR040025">
    <property type="entry name" value="Znf622/Rei1/Reh1"/>
</dbReference>
<dbReference type="Gene3D" id="3.30.160.60">
    <property type="entry name" value="Classic Zinc Finger"/>
    <property type="match status" value="1"/>
</dbReference>
<evidence type="ECO:0000313" key="11">
    <source>
        <dbReference type="WBParaSite" id="TMUE_2000006929.1"/>
    </source>
</evidence>
<evidence type="ECO:0000256" key="8">
    <source>
        <dbReference type="PROSITE-ProRule" id="PRU00042"/>
    </source>
</evidence>
<keyword evidence="6" id="KW-0862">Zinc</keyword>
<dbReference type="GO" id="GO:0003676">
    <property type="term" value="F:nucleic acid binding"/>
    <property type="evidence" value="ECO:0007669"/>
    <property type="project" value="InterPro"/>
</dbReference>
<organism evidence="10 11">
    <name type="scientific">Trichuris muris</name>
    <name type="common">Mouse whipworm</name>
    <dbReference type="NCBI Taxonomy" id="70415"/>
    <lineage>
        <taxon>Eukaryota</taxon>
        <taxon>Metazoa</taxon>
        <taxon>Ecdysozoa</taxon>
        <taxon>Nematoda</taxon>
        <taxon>Enoplea</taxon>
        <taxon>Dorylaimia</taxon>
        <taxon>Trichinellida</taxon>
        <taxon>Trichuridae</taxon>
        <taxon>Trichuris</taxon>
    </lineage>
</organism>
<dbReference type="InterPro" id="IPR036236">
    <property type="entry name" value="Znf_C2H2_sf"/>
</dbReference>
<evidence type="ECO:0000256" key="3">
    <source>
        <dbReference type="ARBA" id="ARBA00022517"/>
    </source>
</evidence>
<keyword evidence="3" id="KW-0690">Ribosome biogenesis</keyword>
<dbReference type="PANTHER" id="PTHR13182:SF8">
    <property type="entry name" value="CYTOPLASMIC 60S SUBUNIT BIOGENESIS FACTOR ZNF622"/>
    <property type="match status" value="1"/>
</dbReference>
<dbReference type="Proteomes" id="UP000046395">
    <property type="component" value="Unassembled WGS sequence"/>
</dbReference>
<keyword evidence="10" id="KW-1185">Reference proteome</keyword>
<sequence>MSQSTTGKSTCTTCRLVFESSQLQRAHHQSEWHLYNMRRKMACLEPISLLEFERKAAEHRNKPTRMAEEYVCKLCNKRFHSLESYSDHRQSKRHEENVKVRTEKEAVQAYSSSDFFPAKSDTPKAPTVTKEVSVVQMCLFCSIVSQDVERNLEHMSVHHGFFIPDVNYCISLEGLLTYLHDKVAAQHLCLWCNDKRKAFQTLTAAQTHMRDKGHCKVFHYGDAIAELTDFYDYRKRQEEEDDDDIDDESDTDLDSEDSDVDFAVVDDDGYQLYLPSGAVAGHRSLFRYYRQNLRPQIPTNPSGSVPRMKRIMDRYKRLGWSAPSKAAVVVKAKDQKFIMKYRAKAHLNVGVKGNRLQRHFRKQVLC</sequence>
<evidence type="ECO:0000256" key="7">
    <source>
        <dbReference type="ARBA" id="ARBA00034126"/>
    </source>
</evidence>
<evidence type="ECO:0000313" key="10">
    <source>
        <dbReference type="Proteomes" id="UP000046395"/>
    </source>
</evidence>
<comment type="similarity">
    <text evidence="7">Belongs to the REI1 family.</text>
</comment>
<keyword evidence="5" id="KW-0677">Repeat</keyword>
<comment type="subcellular location">
    <subcellularLocation>
        <location evidence="1">Cytoplasm</location>
    </subcellularLocation>
</comment>
<dbReference type="InterPro" id="IPR013087">
    <property type="entry name" value="Znf_C2H2_type"/>
</dbReference>
<evidence type="ECO:0000256" key="4">
    <source>
        <dbReference type="ARBA" id="ARBA00022723"/>
    </source>
</evidence>
<dbReference type="InterPro" id="IPR003604">
    <property type="entry name" value="Matrin/U1-like-C_Znf_C2H2"/>
</dbReference>
<protein>
    <submittedName>
        <fullName evidence="11">C2H2-type domain-containing protein</fullName>
    </submittedName>
</protein>
<dbReference type="PROSITE" id="PS50157">
    <property type="entry name" value="ZINC_FINGER_C2H2_2"/>
    <property type="match status" value="1"/>
</dbReference>
<evidence type="ECO:0000256" key="1">
    <source>
        <dbReference type="ARBA" id="ARBA00004496"/>
    </source>
</evidence>
<dbReference type="PROSITE" id="PS00028">
    <property type="entry name" value="ZINC_FINGER_C2H2_1"/>
    <property type="match status" value="1"/>
</dbReference>
<dbReference type="Pfam" id="PF12756">
    <property type="entry name" value="zf-C2H2_2"/>
    <property type="match status" value="1"/>
</dbReference>
<accession>A0A5S6QID2</accession>
<evidence type="ECO:0000256" key="2">
    <source>
        <dbReference type="ARBA" id="ARBA00022490"/>
    </source>
</evidence>
<dbReference type="WBParaSite" id="TMUE_2000006929.1">
    <property type="protein sequence ID" value="TMUE_2000006929.1"/>
    <property type="gene ID" value="WBGene00287319"/>
</dbReference>
<feature type="domain" description="C2H2-type" evidence="9">
    <location>
        <begin position="70"/>
        <end position="99"/>
    </location>
</feature>